<evidence type="ECO:0000256" key="16">
    <source>
        <dbReference type="SAM" id="MobiDB-lite"/>
    </source>
</evidence>
<evidence type="ECO:0000256" key="8">
    <source>
        <dbReference type="ARBA" id="ARBA00022943"/>
    </source>
</evidence>
<evidence type="ECO:0000256" key="6">
    <source>
        <dbReference type="ARBA" id="ARBA00022491"/>
    </source>
</evidence>
<dbReference type="GO" id="GO:0048477">
    <property type="term" value="P:oogenesis"/>
    <property type="evidence" value="ECO:0007669"/>
    <property type="project" value="UniProtKB-KW"/>
</dbReference>
<keyword evidence="13 15" id="KW-0539">Nucleus</keyword>
<evidence type="ECO:0000256" key="4">
    <source>
        <dbReference type="ARBA" id="ARBA00022473"/>
    </source>
</evidence>
<dbReference type="GO" id="GO:0043186">
    <property type="term" value="C:P granule"/>
    <property type="evidence" value="ECO:0007669"/>
    <property type="project" value="TreeGrafter"/>
</dbReference>
<dbReference type="PhylomeDB" id="A0A1B0GD09"/>
<evidence type="ECO:0000256" key="10">
    <source>
        <dbReference type="ARBA" id="ARBA00023125"/>
    </source>
</evidence>
<dbReference type="GO" id="GO:0043565">
    <property type="term" value="F:sequence-specific DNA binding"/>
    <property type="evidence" value="ECO:0007669"/>
    <property type="project" value="TreeGrafter"/>
</dbReference>
<evidence type="ECO:0000256" key="12">
    <source>
        <dbReference type="ARBA" id="ARBA00023163"/>
    </source>
</evidence>
<comment type="subcellular location">
    <subcellularLocation>
        <location evidence="2">Cytoplasm</location>
    </subcellularLocation>
    <subcellularLocation>
        <location evidence="1">Nucleus</location>
    </subcellularLocation>
</comment>
<organism evidence="18 19">
    <name type="scientific">Glossina morsitans morsitans</name>
    <name type="common">Savannah tsetse fly</name>
    <dbReference type="NCBI Taxonomy" id="37546"/>
    <lineage>
        <taxon>Eukaryota</taxon>
        <taxon>Metazoa</taxon>
        <taxon>Ecdysozoa</taxon>
        <taxon>Arthropoda</taxon>
        <taxon>Hexapoda</taxon>
        <taxon>Insecta</taxon>
        <taxon>Pterygota</taxon>
        <taxon>Neoptera</taxon>
        <taxon>Endopterygota</taxon>
        <taxon>Diptera</taxon>
        <taxon>Brachycera</taxon>
        <taxon>Muscomorpha</taxon>
        <taxon>Hippoboscoidea</taxon>
        <taxon>Glossinidae</taxon>
        <taxon>Glossina</taxon>
    </lineage>
</organism>
<dbReference type="Proteomes" id="UP000092444">
    <property type="component" value="Unassembled WGS sequence"/>
</dbReference>
<keyword evidence="8" id="KW-0896">Oogenesis</keyword>
<keyword evidence="7" id="KW-0221">Differentiation</keyword>
<feature type="region of interest" description="Disordered" evidence="16">
    <location>
        <begin position="382"/>
        <end position="414"/>
    </location>
</feature>
<dbReference type="VEuPathDB" id="VectorBase:GMOY011185"/>
<dbReference type="Pfam" id="PF09011">
    <property type="entry name" value="HMG_box_2"/>
    <property type="match status" value="1"/>
</dbReference>
<comment type="similarity">
    <text evidence="3">Belongs to the maelstrom family.</text>
</comment>
<keyword evidence="14" id="KW-0469">Meiosis</keyword>
<dbReference type="InterPro" id="IPR024970">
    <property type="entry name" value="Maelstrom"/>
</dbReference>
<keyword evidence="4" id="KW-0217">Developmental protein</keyword>
<evidence type="ECO:0000256" key="5">
    <source>
        <dbReference type="ARBA" id="ARBA00022490"/>
    </source>
</evidence>
<dbReference type="GO" id="GO:0034587">
    <property type="term" value="P:piRNA processing"/>
    <property type="evidence" value="ECO:0007669"/>
    <property type="project" value="TreeGrafter"/>
</dbReference>
<feature type="domain" description="HMG box" evidence="17">
    <location>
        <begin position="4"/>
        <end position="69"/>
    </location>
</feature>
<dbReference type="STRING" id="37546.A0A1B0GD09"/>
<evidence type="ECO:0000256" key="9">
    <source>
        <dbReference type="ARBA" id="ARBA00023015"/>
    </source>
</evidence>
<evidence type="ECO:0000256" key="1">
    <source>
        <dbReference type="ARBA" id="ARBA00004123"/>
    </source>
</evidence>
<evidence type="ECO:0000256" key="15">
    <source>
        <dbReference type="PROSITE-ProRule" id="PRU00267"/>
    </source>
</evidence>
<dbReference type="EnsemblMetazoa" id="GMOY011185-RA">
    <property type="protein sequence ID" value="GMOY011185-PA"/>
    <property type="gene ID" value="GMOY011185"/>
</dbReference>
<dbReference type="Gene3D" id="1.10.30.10">
    <property type="entry name" value="High mobility group box domain"/>
    <property type="match status" value="1"/>
</dbReference>
<dbReference type="GO" id="GO:0060964">
    <property type="term" value="P:regulation of miRNA-mediated gene silencing"/>
    <property type="evidence" value="ECO:0007669"/>
    <property type="project" value="InterPro"/>
</dbReference>
<dbReference type="Pfam" id="PF13017">
    <property type="entry name" value="Maelstrom"/>
    <property type="match status" value="1"/>
</dbReference>
<dbReference type="EMBL" id="CCAG010002256">
    <property type="status" value="NOT_ANNOTATED_CDS"/>
    <property type="molecule type" value="Genomic_DNA"/>
</dbReference>
<dbReference type="PROSITE" id="PS50118">
    <property type="entry name" value="HMG_BOX_2"/>
    <property type="match status" value="1"/>
</dbReference>
<dbReference type="PANTHER" id="PTHR21358">
    <property type="entry name" value="PROTEIN MAELSTROM HOMOLOG"/>
    <property type="match status" value="1"/>
</dbReference>
<keyword evidence="19" id="KW-1185">Reference proteome</keyword>
<name>A0A1B0GD09_GLOMM</name>
<dbReference type="InterPro" id="IPR036910">
    <property type="entry name" value="HMG_box_dom_sf"/>
</dbReference>
<dbReference type="PANTHER" id="PTHR21358:SF4">
    <property type="entry name" value="PROTEIN MAELSTROM HOMOLOG"/>
    <property type="match status" value="1"/>
</dbReference>
<dbReference type="GO" id="GO:0007140">
    <property type="term" value="P:male meiotic nuclear division"/>
    <property type="evidence" value="ECO:0007669"/>
    <property type="project" value="TreeGrafter"/>
</dbReference>
<feature type="region of interest" description="Disordered" evidence="16">
    <location>
        <begin position="439"/>
        <end position="499"/>
    </location>
</feature>
<keyword evidence="9" id="KW-0805">Transcription regulation</keyword>
<proteinExistence type="inferred from homology"/>
<evidence type="ECO:0000256" key="3">
    <source>
        <dbReference type="ARBA" id="ARBA00007057"/>
    </source>
</evidence>
<dbReference type="GO" id="GO:0005634">
    <property type="term" value="C:nucleus"/>
    <property type="evidence" value="ECO:0007669"/>
    <property type="project" value="UniProtKB-SubCell"/>
</dbReference>
<reference evidence="18" key="1">
    <citation type="submission" date="2020-05" db="UniProtKB">
        <authorList>
            <consortium name="EnsemblMetazoa"/>
        </authorList>
    </citation>
    <scope>IDENTIFICATION</scope>
    <source>
        <strain evidence="18">Yale</strain>
    </source>
</reference>
<feature type="DNA-binding region" description="HMG box" evidence="15">
    <location>
        <begin position="4"/>
        <end position="69"/>
    </location>
</feature>
<keyword evidence="5" id="KW-0963">Cytoplasm</keyword>
<evidence type="ECO:0000256" key="13">
    <source>
        <dbReference type="ARBA" id="ARBA00023242"/>
    </source>
</evidence>
<evidence type="ECO:0000256" key="7">
    <source>
        <dbReference type="ARBA" id="ARBA00022782"/>
    </source>
</evidence>
<keyword evidence="11" id="KW-0943">RNA-mediated gene silencing</keyword>
<dbReference type="GO" id="GO:0045892">
    <property type="term" value="P:negative regulation of DNA-templated transcription"/>
    <property type="evidence" value="ECO:0007669"/>
    <property type="project" value="TreeGrafter"/>
</dbReference>
<sequence>MASKKQCPNAFMMFTIEWKDKYGKHLSISQATAEAGNIWKNMNAQERGPYNERAKAEKLRMRKCHEKLTCVGTPISEMNRQKLEKEEKEKQAKRTIEQTVRSSKTRGELEHKAYFFIAVNYFMKTFDGGIYIPAELSICEYSLKQGVIRTFHTFINPGAKMYGYQLEAQHHSDTTHSLPLPPNAMGDSNLGNIYNAVLKFLSSNDGYPSLYTSRESIHIVNSVLNFLKSDIGADNATLNIYSIQYLFYVMKEATCEQGELEKPKTFHITDAHFERDYFEYQIGIACQFHEDKDRGKYCTQSLVIRWGYMFSDYMCKDIAISPIPGRHVPRKTNLEGIASSSSAGCCDTKSLVSLATTSKCSYEKADSKLHYDGHETTVNFPKDTKKSWGNNFPTGARKKIPLLPDEDSEAPSSKKDYVGEYYSVLTEDVRPELNPWASRSFLSEPSSPDDSNFNKPSNRKTDQDADAATSLYSFGRGRPLPSINIFNTNSRSSRHERLS</sequence>
<feature type="compositionally biased region" description="Polar residues" evidence="16">
    <location>
        <begin position="440"/>
        <end position="456"/>
    </location>
</feature>
<keyword evidence="10 15" id="KW-0238">DNA-binding</keyword>
<protein>
    <recommendedName>
        <fullName evidence="17">HMG box domain-containing protein</fullName>
    </recommendedName>
</protein>
<dbReference type="InterPro" id="IPR009071">
    <property type="entry name" value="HMG_box_dom"/>
</dbReference>
<accession>A0A1B0GD09</accession>
<evidence type="ECO:0000256" key="11">
    <source>
        <dbReference type="ARBA" id="ARBA00023158"/>
    </source>
</evidence>
<dbReference type="InterPro" id="IPR039259">
    <property type="entry name" value="Protein_maelstrom"/>
</dbReference>
<evidence type="ECO:0000256" key="2">
    <source>
        <dbReference type="ARBA" id="ARBA00004496"/>
    </source>
</evidence>
<evidence type="ECO:0000313" key="19">
    <source>
        <dbReference type="Proteomes" id="UP000092444"/>
    </source>
</evidence>
<dbReference type="SUPFAM" id="SSF47095">
    <property type="entry name" value="HMG-box"/>
    <property type="match status" value="1"/>
</dbReference>
<evidence type="ECO:0000256" key="14">
    <source>
        <dbReference type="ARBA" id="ARBA00023254"/>
    </source>
</evidence>
<keyword evidence="12" id="KW-0804">Transcription</keyword>
<keyword evidence="6" id="KW-0678">Repressor</keyword>
<dbReference type="GO" id="GO:0007283">
    <property type="term" value="P:spermatogenesis"/>
    <property type="evidence" value="ECO:0007669"/>
    <property type="project" value="TreeGrafter"/>
</dbReference>
<dbReference type="AlphaFoldDB" id="A0A1B0GD09"/>
<evidence type="ECO:0000259" key="17">
    <source>
        <dbReference type="PROSITE" id="PS50118"/>
    </source>
</evidence>
<evidence type="ECO:0000313" key="18">
    <source>
        <dbReference type="EnsemblMetazoa" id="GMOY011185-PA"/>
    </source>
</evidence>